<dbReference type="Pfam" id="PF07799">
    <property type="entry name" value="DUF1643"/>
    <property type="match status" value="1"/>
</dbReference>
<dbReference type="InterPro" id="IPR012441">
    <property type="entry name" value="DUF1643"/>
</dbReference>
<evidence type="ECO:0000313" key="1">
    <source>
        <dbReference type="EMBL" id="RXK54439.1"/>
    </source>
</evidence>
<reference evidence="1 2" key="1">
    <citation type="submission" date="2019-01" db="EMBL/GenBank/DDBJ databases">
        <title>Lacunisphaera sp. strain TWA-58.</title>
        <authorList>
            <person name="Chen W.-M."/>
        </authorList>
    </citation>
    <scope>NUCLEOTIDE SEQUENCE [LARGE SCALE GENOMIC DNA]</scope>
    <source>
        <strain evidence="1 2">TWA-58</strain>
    </source>
</reference>
<comment type="caution">
    <text evidence="1">The sequence shown here is derived from an EMBL/GenBank/DDBJ whole genome shotgun (WGS) entry which is preliminary data.</text>
</comment>
<dbReference type="EMBL" id="SDHX01000001">
    <property type="protein sequence ID" value="RXK54439.1"/>
    <property type="molecule type" value="Genomic_DNA"/>
</dbReference>
<proteinExistence type="predicted"/>
<dbReference type="AlphaFoldDB" id="A0A4V1M677"/>
<organism evidence="1 2">
    <name type="scientific">Oleiharenicola lentus</name>
    <dbReference type="NCBI Taxonomy" id="2508720"/>
    <lineage>
        <taxon>Bacteria</taxon>
        <taxon>Pseudomonadati</taxon>
        <taxon>Verrucomicrobiota</taxon>
        <taxon>Opitutia</taxon>
        <taxon>Opitutales</taxon>
        <taxon>Opitutaceae</taxon>
        <taxon>Oleiharenicola</taxon>
    </lineage>
</organism>
<dbReference type="OrthoDB" id="9807577at2"/>
<dbReference type="Proteomes" id="UP000290218">
    <property type="component" value="Unassembled WGS sequence"/>
</dbReference>
<gene>
    <name evidence="1" type="ORF">ESB00_00640</name>
</gene>
<dbReference type="RefSeq" id="WP_129045804.1">
    <property type="nucleotide sequence ID" value="NZ_SDHX01000001.1"/>
</dbReference>
<protein>
    <submittedName>
        <fullName evidence="1">DUF1643 domain-containing protein</fullName>
    </submittedName>
</protein>
<evidence type="ECO:0000313" key="2">
    <source>
        <dbReference type="Proteomes" id="UP000290218"/>
    </source>
</evidence>
<keyword evidence="2" id="KW-1185">Reference proteome</keyword>
<accession>A0A4V1M677</accession>
<name>A0A4V1M677_9BACT</name>
<sequence>MENPCTFSPDRRHRYSLVHRWNPLFGDRLILWIGLNPSTADEQQLDPTLTRIRSFSQREGFDGFWMANLFALRTPYPKEMMADPDPVGPGNDASLLEAADRCERIVAAWGAGGDFQGRATAVAKLFAGRELWCLGTTQDGQPRHPLYVAAKAPLVRWLSPLQVQP</sequence>